<feature type="region of interest" description="Disordered" evidence="1">
    <location>
        <begin position="282"/>
        <end position="307"/>
    </location>
</feature>
<dbReference type="EMBL" id="KN838579">
    <property type="protein sequence ID" value="KIK03498.1"/>
    <property type="molecule type" value="Genomic_DNA"/>
</dbReference>
<proteinExistence type="predicted"/>
<evidence type="ECO:0000313" key="4">
    <source>
        <dbReference type="Proteomes" id="UP000054477"/>
    </source>
</evidence>
<evidence type="ECO:0000313" key="3">
    <source>
        <dbReference type="EMBL" id="KIK03498.1"/>
    </source>
</evidence>
<organism evidence="3 4">
    <name type="scientific">Laccaria amethystina LaAM-08-1</name>
    <dbReference type="NCBI Taxonomy" id="1095629"/>
    <lineage>
        <taxon>Eukaryota</taxon>
        <taxon>Fungi</taxon>
        <taxon>Dikarya</taxon>
        <taxon>Basidiomycota</taxon>
        <taxon>Agaricomycotina</taxon>
        <taxon>Agaricomycetes</taxon>
        <taxon>Agaricomycetidae</taxon>
        <taxon>Agaricales</taxon>
        <taxon>Agaricineae</taxon>
        <taxon>Hydnangiaceae</taxon>
        <taxon>Laccaria</taxon>
    </lineage>
</organism>
<reference evidence="4" key="2">
    <citation type="submission" date="2015-01" db="EMBL/GenBank/DDBJ databases">
        <title>Evolutionary Origins and Diversification of the Mycorrhizal Mutualists.</title>
        <authorList>
            <consortium name="DOE Joint Genome Institute"/>
            <consortium name="Mycorrhizal Genomics Consortium"/>
            <person name="Kohler A."/>
            <person name="Kuo A."/>
            <person name="Nagy L.G."/>
            <person name="Floudas D."/>
            <person name="Copeland A."/>
            <person name="Barry K.W."/>
            <person name="Cichocki N."/>
            <person name="Veneault-Fourrey C."/>
            <person name="LaButti K."/>
            <person name="Lindquist E.A."/>
            <person name="Lipzen A."/>
            <person name="Lundell T."/>
            <person name="Morin E."/>
            <person name="Murat C."/>
            <person name="Riley R."/>
            <person name="Ohm R."/>
            <person name="Sun H."/>
            <person name="Tunlid A."/>
            <person name="Henrissat B."/>
            <person name="Grigoriev I.V."/>
            <person name="Hibbett D.S."/>
            <person name="Martin F."/>
        </authorList>
    </citation>
    <scope>NUCLEOTIDE SEQUENCE [LARGE SCALE GENOMIC DNA]</scope>
    <source>
        <strain evidence="4">LaAM-08-1</strain>
    </source>
</reference>
<keyword evidence="2" id="KW-0472">Membrane</keyword>
<dbReference type="OrthoDB" id="2979121at2759"/>
<gene>
    <name evidence="3" type="ORF">K443DRAFT_5304</name>
</gene>
<feature type="transmembrane region" description="Helical" evidence="2">
    <location>
        <begin position="86"/>
        <end position="107"/>
    </location>
</feature>
<dbReference type="AlphaFoldDB" id="A0A0C9Y678"/>
<dbReference type="Proteomes" id="UP000054477">
    <property type="component" value="Unassembled WGS sequence"/>
</dbReference>
<feature type="compositionally biased region" description="Acidic residues" evidence="1">
    <location>
        <begin position="297"/>
        <end position="307"/>
    </location>
</feature>
<dbReference type="HOGENOM" id="CLU_690918_0_0_1"/>
<protein>
    <submittedName>
        <fullName evidence="3">Uncharacterized protein</fullName>
    </submittedName>
</protein>
<keyword evidence="2" id="KW-0812">Transmembrane</keyword>
<feature type="region of interest" description="Disordered" evidence="1">
    <location>
        <begin position="230"/>
        <end position="267"/>
    </location>
</feature>
<keyword evidence="4" id="KW-1185">Reference proteome</keyword>
<evidence type="ECO:0000256" key="1">
    <source>
        <dbReference type="SAM" id="MobiDB-lite"/>
    </source>
</evidence>
<name>A0A0C9Y678_9AGAR</name>
<evidence type="ECO:0000256" key="2">
    <source>
        <dbReference type="SAM" id="Phobius"/>
    </source>
</evidence>
<accession>A0A0C9Y678</accession>
<feature type="compositionally biased region" description="Polar residues" evidence="1">
    <location>
        <begin position="255"/>
        <end position="267"/>
    </location>
</feature>
<reference evidence="3 4" key="1">
    <citation type="submission" date="2014-04" db="EMBL/GenBank/DDBJ databases">
        <authorList>
            <consortium name="DOE Joint Genome Institute"/>
            <person name="Kuo A."/>
            <person name="Kohler A."/>
            <person name="Nagy L.G."/>
            <person name="Floudas D."/>
            <person name="Copeland A."/>
            <person name="Barry K.W."/>
            <person name="Cichocki N."/>
            <person name="Veneault-Fourrey C."/>
            <person name="LaButti K."/>
            <person name="Lindquist E.A."/>
            <person name="Lipzen A."/>
            <person name="Lundell T."/>
            <person name="Morin E."/>
            <person name="Murat C."/>
            <person name="Sun H."/>
            <person name="Tunlid A."/>
            <person name="Henrissat B."/>
            <person name="Grigoriev I.V."/>
            <person name="Hibbett D.S."/>
            <person name="Martin F."/>
            <person name="Nordberg H.P."/>
            <person name="Cantor M.N."/>
            <person name="Hua S.X."/>
        </authorList>
    </citation>
    <scope>NUCLEOTIDE SEQUENCE [LARGE SCALE GENOMIC DNA]</scope>
    <source>
        <strain evidence="3 4">LaAM-08-1</strain>
    </source>
</reference>
<sequence length="405" mass="44620">MPPIVTSQNFPHPSSGACGVRPTKLFVTRRQRSTGFKVKLLEPDPYSQYTPFISSPRPSIFPAANEQRAIAQITNLPRSDASVSPAIVVLITLAILSATLGIVAMTVTRTNWYKGLFSSFGLLSFGTRPRSAQHVKEMSEEEFGCVDGVKAQLAFPATEASDEWVNEGYPDSFSIAPGIPLSHYNSLELSTRDRTVVEGDFRDPMEEEEADIALALKTALRDKLVDETENHQFPEVESQPEVESYQDNQNRRRQGSNASDSTEQTSSIEAIDMISFGCFSRSSSSSTSLGHIRNDGEDPDEADEDTSESVYEVQLARALSVEVKRGILVRCKGRKRQEEKGEVTEECSTAIPSLMITGPSLMSLATTVESSSSSMDLGEFPLPPRYLYPAVFNKLVAEMCEEIYD</sequence>
<keyword evidence="2" id="KW-1133">Transmembrane helix</keyword>